<feature type="transmembrane region" description="Helical" evidence="5">
    <location>
        <begin position="21"/>
        <end position="45"/>
    </location>
</feature>
<organism evidence="6 7">
    <name type="scientific">Carya illinoinensis</name>
    <name type="common">Pecan</name>
    <dbReference type="NCBI Taxonomy" id="32201"/>
    <lineage>
        <taxon>Eukaryota</taxon>
        <taxon>Viridiplantae</taxon>
        <taxon>Streptophyta</taxon>
        <taxon>Embryophyta</taxon>
        <taxon>Tracheophyta</taxon>
        <taxon>Spermatophyta</taxon>
        <taxon>Magnoliopsida</taxon>
        <taxon>eudicotyledons</taxon>
        <taxon>Gunneridae</taxon>
        <taxon>Pentapetalae</taxon>
        <taxon>rosids</taxon>
        <taxon>fabids</taxon>
        <taxon>Fagales</taxon>
        <taxon>Juglandaceae</taxon>
        <taxon>Carya</taxon>
    </lineage>
</organism>
<dbReference type="InterPro" id="IPR003689">
    <property type="entry name" value="ZIP"/>
</dbReference>
<evidence type="ECO:0000256" key="2">
    <source>
        <dbReference type="ARBA" id="ARBA00022692"/>
    </source>
</evidence>
<dbReference type="EMBL" id="CM031828">
    <property type="protein sequence ID" value="KAG6718449.1"/>
    <property type="molecule type" value="Genomic_DNA"/>
</dbReference>
<keyword evidence="4 5" id="KW-0472">Membrane</keyword>
<evidence type="ECO:0000313" key="6">
    <source>
        <dbReference type="EMBL" id="KAG6718449.1"/>
    </source>
</evidence>
<protein>
    <submittedName>
        <fullName evidence="6">Uncharacterized protein</fullName>
    </submittedName>
</protein>
<dbReference type="GO" id="GO:0046873">
    <property type="term" value="F:metal ion transmembrane transporter activity"/>
    <property type="evidence" value="ECO:0007669"/>
    <property type="project" value="InterPro"/>
</dbReference>
<evidence type="ECO:0000313" key="7">
    <source>
        <dbReference type="Proteomes" id="UP000811246"/>
    </source>
</evidence>
<evidence type="ECO:0000256" key="5">
    <source>
        <dbReference type="SAM" id="Phobius"/>
    </source>
</evidence>
<dbReference type="GO" id="GO:0016020">
    <property type="term" value="C:membrane"/>
    <property type="evidence" value="ECO:0007669"/>
    <property type="project" value="UniProtKB-SubCell"/>
</dbReference>
<comment type="subcellular location">
    <subcellularLocation>
        <location evidence="1">Membrane</location>
        <topology evidence="1">Multi-pass membrane protein</topology>
    </subcellularLocation>
</comment>
<evidence type="ECO:0000256" key="3">
    <source>
        <dbReference type="ARBA" id="ARBA00022989"/>
    </source>
</evidence>
<sequence length="87" mass="9604">MARTSYRGANLERYRDEPVALVLKTIAIASILITRSIGISIPIVGKNSHFLRTYSNLFIIAKAFAVSIILTTGFVHMLPVGLVRLMT</sequence>
<proteinExistence type="predicted"/>
<keyword evidence="2 5" id="KW-0812">Transmembrane</keyword>
<comment type="caution">
    <text evidence="6">The sequence shown here is derived from an EMBL/GenBank/DDBJ whole genome shotgun (WGS) entry which is preliminary data.</text>
</comment>
<dbReference type="Proteomes" id="UP000811246">
    <property type="component" value="Chromosome 4"/>
</dbReference>
<gene>
    <name evidence="6" type="ORF">I3842_04G150300</name>
</gene>
<name>A0A922JVB4_CARIL</name>
<keyword evidence="3 5" id="KW-1133">Transmembrane helix</keyword>
<reference evidence="6" key="1">
    <citation type="submission" date="2021-01" db="EMBL/GenBank/DDBJ databases">
        <authorList>
            <person name="Lovell J.T."/>
            <person name="Bentley N."/>
            <person name="Bhattarai G."/>
            <person name="Jenkins J.W."/>
            <person name="Sreedasyam A."/>
            <person name="Alarcon Y."/>
            <person name="Bock C."/>
            <person name="Boston L."/>
            <person name="Carlson J."/>
            <person name="Cervantes K."/>
            <person name="Clermont K."/>
            <person name="Krom N."/>
            <person name="Kubenka K."/>
            <person name="Mamidi S."/>
            <person name="Mattison C."/>
            <person name="Monteros M."/>
            <person name="Pisani C."/>
            <person name="Plott C."/>
            <person name="Rajasekar S."/>
            <person name="Rhein H.S."/>
            <person name="Rohla C."/>
            <person name="Song M."/>
            <person name="Hilaire R.S."/>
            <person name="Shu S."/>
            <person name="Wells L."/>
            <person name="Wang X."/>
            <person name="Webber J."/>
            <person name="Heerema R.J."/>
            <person name="Klein P."/>
            <person name="Conner P."/>
            <person name="Grauke L."/>
            <person name="Grimwood J."/>
            <person name="Schmutz J."/>
            <person name="Randall J.J."/>
        </authorList>
    </citation>
    <scope>NUCLEOTIDE SEQUENCE</scope>
    <source>
        <tissue evidence="6">Leaf</tissue>
    </source>
</reference>
<dbReference type="Pfam" id="PF02535">
    <property type="entry name" value="Zip"/>
    <property type="match status" value="1"/>
</dbReference>
<evidence type="ECO:0000256" key="4">
    <source>
        <dbReference type="ARBA" id="ARBA00023136"/>
    </source>
</evidence>
<evidence type="ECO:0000256" key="1">
    <source>
        <dbReference type="ARBA" id="ARBA00004141"/>
    </source>
</evidence>
<feature type="transmembrane region" description="Helical" evidence="5">
    <location>
        <begin position="57"/>
        <end position="83"/>
    </location>
</feature>
<accession>A0A922JVB4</accession>
<dbReference type="AlphaFoldDB" id="A0A922JVB4"/>